<accession>A6GGF3</accession>
<evidence type="ECO:0000259" key="2">
    <source>
        <dbReference type="Pfam" id="PF00266"/>
    </source>
</evidence>
<dbReference type="PANTHER" id="PTHR43092:SF2">
    <property type="entry name" value="HERCYNYLCYSTEINE SULFOXIDE LYASE"/>
    <property type="match status" value="1"/>
</dbReference>
<protein>
    <submittedName>
        <fullName evidence="3">Isopenicillin N epimerase</fullName>
    </submittedName>
</protein>
<dbReference type="EMBL" id="ABCS01000105">
    <property type="protein sequence ID" value="EDM75074.1"/>
    <property type="molecule type" value="Genomic_DNA"/>
</dbReference>
<dbReference type="InterPro" id="IPR000192">
    <property type="entry name" value="Aminotrans_V_dom"/>
</dbReference>
<dbReference type="Gene3D" id="3.40.640.10">
    <property type="entry name" value="Type I PLP-dependent aspartate aminotransferase-like (Major domain)"/>
    <property type="match status" value="1"/>
</dbReference>
<proteinExistence type="predicted"/>
<dbReference type="AlphaFoldDB" id="A6GGF3"/>
<dbReference type="STRING" id="391625.PPSIR1_39011"/>
<comment type="caution">
    <text evidence="3">The sequence shown here is derived from an EMBL/GenBank/DDBJ whole genome shotgun (WGS) entry which is preliminary data.</text>
</comment>
<feature type="domain" description="Aminotransferase class V" evidence="2">
    <location>
        <begin position="49"/>
        <end position="298"/>
    </location>
</feature>
<sequence>MPNELRPLWTLDPEVRFLNHGSFGACPRAVLEHQQSWRDRMEREPVAFLARAIHAEIDRARARLAEFLGCDEAGLVFVPNATTGVNAVLRSLSFAPGDELVITNHGYNACNNVARYVCERAGARVVVADIPFPIARPEQAVEAIEAALSERTTLALIDHITSPTGLVLPMESILERCAARGVDVLVDGAHAPGHLDLELGALGAPYYTGNLHKWVCTPKGSAFLHVREDRREGLRPSVISHGANMPRADHSRLQDEFDWPGTLDPSAWLSVPFAIDYLAKLVPGGWAEIRRRNRALALAGRACLLEALGQDAAAPDSMIGNLVALPLP</sequence>
<dbReference type="InterPro" id="IPR015424">
    <property type="entry name" value="PyrdxlP-dep_Trfase"/>
</dbReference>
<dbReference type="SUPFAM" id="SSF53383">
    <property type="entry name" value="PLP-dependent transferases"/>
    <property type="match status" value="1"/>
</dbReference>
<dbReference type="InterPro" id="IPR015421">
    <property type="entry name" value="PyrdxlP-dep_Trfase_major"/>
</dbReference>
<dbReference type="Pfam" id="PF00266">
    <property type="entry name" value="Aminotran_5"/>
    <property type="match status" value="1"/>
</dbReference>
<dbReference type="Proteomes" id="UP000005801">
    <property type="component" value="Unassembled WGS sequence"/>
</dbReference>
<feature type="non-terminal residue" evidence="3">
    <location>
        <position position="328"/>
    </location>
</feature>
<dbReference type="RefSeq" id="WP_006975793.1">
    <property type="nucleotide sequence ID" value="NZ_ABCS01000105.1"/>
</dbReference>
<evidence type="ECO:0000256" key="1">
    <source>
        <dbReference type="ARBA" id="ARBA00022898"/>
    </source>
</evidence>
<keyword evidence="4" id="KW-1185">Reference proteome</keyword>
<organism evidence="3 4">
    <name type="scientific">Plesiocystis pacifica SIR-1</name>
    <dbReference type="NCBI Taxonomy" id="391625"/>
    <lineage>
        <taxon>Bacteria</taxon>
        <taxon>Pseudomonadati</taxon>
        <taxon>Myxococcota</taxon>
        <taxon>Polyangia</taxon>
        <taxon>Nannocystales</taxon>
        <taxon>Nannocystaceae</taxon>
        <taxon>Plesiocystis</taxon>
    </lineage>
</organism>
<evidence type="ECO:0000313" key="4">
    <source>
        <dbReference type="Proteomes" id="UP000005801"/>
    </source>
</evidence>
<evidence type="ECO:0000313" key="3">
    <source>
        <dbReference type="EMBL" id="EDM75074.1"/>
    </source>
</evidence>
<dbReference type="eggNOG" id="COG0520">
    <property type="taxonomic scope" value="Bacteria"/>
</dbReference>
<name>A6GGF3_9BACT</name>
<keyword evidence="1" id="KW-0663">Pyridoxal phosphate</keyword>
<dbReference type="PANTHER" id="PTHR43092">
    <property type="entry name" value="L-CYSTEINE DESULFHYDRASE"/>
    <property type="match status" value="1"/>
</dbReference>
<gene>
    <name evidence="3" type="ORF">PPSIR1_39011</name>
</gene>
<reference evidence="3 4" key="1">
    <citation type="submission" date="2007-06" db="EMBL/GenBank/DDBJ databases">
        <authorList>
            <person name="Shimkets L."/>
            <person name="Ferriera S."/>
            <person name="Johnson J."/>
            <person name="Kravitz S."/>
            <person name="Beeson K."/>
            <person name="Sutton G."/>
            <person name="Rogers Y.-H."/>
            <person name="Friedman R."/>
            <person name="Frazier M."/>
            <person name="Venter J.C."/>
        </authorList>
    </citation>
    <scope>NUCLEOTIDE SEQUENCE [LARGE SCALE GENOMIC DNA]</scope>
    <source>
        <strain evidence="3 4">SIR-1</strain>
    </source>
</reference>